<dbReference type="AlphaFoldDB" id="A0A803XY25"/>
<sequence>MGWQQRMAAVGTDKELSDLLDFSMVSEGARGGFKGPGAVGRELGRRGNVSL</sequence>
<reference evidence="1" key="3">
    <citation type="submission" date="2025-09" db="UniProtKB">
        <authorList>
            <consortium name="Ensembl"/>
        </authorList>
    </citation>
    <scope>IDENTIFICATION</scope>
</reference>
<protein>
    <submittedName>
        <fullName evidence="1">Uncharacterized protein</fullName>
    </submittedName>
</protein>
<evidence type="ECO:0000313" key="2">
    <source>
        <dbReference type="Proteomes" id="UP000001645"/>
    </source>
</evidence>
<dbReference type="GeneTree" id="ENSGT01120000272772"/>
<dbReference type="Proteomes" id="UP000001645">
    <property type="component" value="Chromosome 30"/>
</dbReference>
<organism evidence="1 2">
    <name type="scientific">Meleagris gallopavo</name>
    <name type="common">Wild turkey</name>
    <dbReference type="NCBI Taxonomy" id="9103"/>
    <lineage>
        <taxon>Eukaryota</taxon>
        <taxon>Metazoa</taxon>
        <taxon>Chordata</taxon>
        <taxon>Craniata</taxon>
        <taxon>Vertebrata</taxon>
        <taxon>Euteleostomi</taxon>
        <taxon>Archelosauria</taxon>
        <taxon>Archosauria</taxon>
        <taxon>Dinosauria</taxon>
        <taxon>Saurischia</taxon>
        <taxon>Theropoda</taxon>
        <taxon>Coelurosauria</taxon>
        <taxon>Aves</taxon>
        <taxon>Neognathae</taxon>
        <taxon>Galloanserae</taxon>
        <taxon>Galliformes</taxon>
        <taxon>Phasianidae</taxon>
        <taxon>Meleagridinae</taxon>
        <taxon>Meleagris</taxon>
    </lineage>
</organism>
<accession>A0A803XY25</accession>
<name>A0A803XY25_MELGA</name>
<reference evidence="1" key="2">
    <citation type="submission" date="2025-08" db="UniProtKB">
        <authorList>
            <consortium name="Ensembl"/>
        </authorList>
    </citation>
    <scope>IDENTIFICATION</scope>
</reference>
<dbReference type="InParanoid" id="A0A803XY25"/>
<reference evidence="1 2" key="1">
    <citation type="journal article" date="2010" name="PLoS Biol.">
        <title>Multi-platform next-generation sequencing of the domestic turkey (Meleagris gallopavo): genome assembly and analysis.</title>
        <authorList>
            <person name="Dalloul R.A."/>
            <person name="Long J.A."/>
            <person name="Zimin A.V."/>
            <person name="Aslam L."/>
            <person name="Beal K."/>
            <person name="Blomberg L.A."/>
            <person name="Bouffard P."/>
            <person name="Burt D.W."/>
            <person name="Crasta O."/>
            <person name="Crooijmans R.P."/>
            <person name="Cooper K."/>
            <person name="Coulombe R.A."/>
            <person name="De S."/>
            <person name="Delany M.E."/>
            <person name="Dodgson J.B."/>
            <person name="Dong J.J."/>
            <person name="Evans C."/>
            <person name="Frederickson K.M."/>
            <person name="Flicek P."/>
            <person name="Florea L."/>
            <person name="Folkerts O."/>
            <person name="Groenen M.A."/>
            <person name="Harkins T.T."/>
            <person name="Herrero J."/>
            <person name="Hoffmann S."/>
            <person name="Megens H.J."/>
            <person name="Jiang A."/>
            <person name="de Jong P."/>
            <person name="Kaiser P."/>
            <person name="Kim H."/>
            <person name="Kim K.W."/>
            <person name="Kim S."/>
            <person name="Langenberger D."/>
            <person name="Lee M.K."/>
            <person name="Lee T."/>
            <person name="Mane S."/>
            <person name="Marcais G."/>
            <person name="Marz M."/>
            <person name="McElroy A.P."/>
            <person name="Modise T."/>
            <person name="Nefedov M."/>
            <person name="Notredame C."/>
            <person name="Paton I.R."/>
            <person name="Payne W.S."/>
            <person name="Pertea G."/>
            <person name="Prickett D."/>
            <person name="Puiu D."/>
            <person name="Qioa D."/>
            <person name="Raineri E."/>
            <person name="Ruffier M."/>
            <person name="Salzberg S.L."/>
            <person name="Schatz M.C."/>
            <person name="Scheuring C."/>
            <person name="Schmidt C.J."/>
            <person name="Schroeder S."/>
            <person name="Searle S.M."/>
            <person name="Smith E.J."/>
            <person name="Smith J."/>
            <person name="Sonstegard T.S."/>
            <person name="Stadler P.F."/>
            <person name="Tafer H."/>
            <person name="Tu Z.J."/>
            <person name="Van Tassell C.P."/>
            <person name="Vilella A.J."/>
            <person name="Williams K.P."/>
            <person name="Yorke J.A."/>
            <person name="Zhang L."/>
            <person name="Zhang H.B."/>
            <person name="Zhang X."/>
            <person name="Zhang Y."/>
            <person name="Reed K.M."/>
        </authorList>
    </citation>
    <scope>NUCLEOTIDE SEQUENCE [LARGE SCALE GENOMIC DNA]</scope>
</reference>
<keyword evidence="2" id="KW-1185">Reference proteome</keyword>
<evidence type="ECO:0000313" key="1">
    <source>
        <dbReference type="Ensembl" id="ENSMGAP00000024421.1"/>
    </source>
</evidence>
<proteinExistence type="predicted"/>
<dbReference type="Ensembl" id="ENSMGAT00000023810.1">
    <property type="protein sequence ID" value="ENSMGAP00000024421.1"/>
    <property type="gene ID" value="ENSMGAG00000019234.1"/>
</dbReference>